<accession>A0A0R1ZJ15</accession>
<comment type="caution">
    <text evidence="6">The sequence shown here is derived from an EMBL/GenBank/DDBJ whole genome shotgun (WGS) entry which is preliminary data.</text>
</comment>
<dbReference type="InterPro" id="IPR035472">
    <property type="entry name" value="RpiR-like_SIS"/>
</dbReference>
<evidence type="ECO:0000313" key="6">
    <source>
        <dbReference type="EMBL" id="KRM54845.1"/>
    </source>
</evidence>
<dbReference type="PANTHER" id="PTHR30514">
    <property type="entry name" value="GLUCOKINASE"/>
    <property type="match status" value="1"/>
</dbReference>
<dbReference type="GO" id="GO:0097367">
    <property type="term" value="F:carbohydrate derivative binding"/>
    <property type="evidence" value="ECO:0007669"/>
    <property type="project" value="InterPro"/>
</dbReference>
<feature type="domain" description="SIS" evidence="5">
    <location>
        <begin position="116"/>
        <end position="258"/>
    </location>
</feature>
<protein>
    <submittedName>
        <fullName evidence="6">Rpir family transcriptional regulator</fullName>
    </submittedName>
</protein>
<evidence type="ECO:0000259" key="5">
    <source>
        <dbReference type="PROSITE" id="PS51464"/>
    </source>
</evidence>
<evidence type="ECO:0000259" key="4">
    <source>
        <dbReference type="PROSITE" id="PS51071"/>
    </source>
</evidence>
<dbReference type="SUPFAM" id="SSF53697">
    <property type="entry name" value="SIS domain"/>
    <property type="match status" value="1"/>
</dbReference>
<dbReference type="CDD" id="cd05013">
    <property type="entry name" value="SIS_RpiR"/>
    <property type="match status" value="1"/>
</dbReference>
<dbReference type="Proteomes" id="UP000051679">
    <property type="component" value="Unassembled WGS sequence"/>
</dbReference>
<dbReference type="PROSITE" id="PS51464">
    <property type="entry name" value="SIS"/>
    <property type="match status" value="1"/>
</dbReference>
<dbReference type="Pfam" id="PF01418">
    <property type="entry name" value="HTH_6"/>
    <property type="match status" value="1"/>
</dbReference>
<evidence type="ECO:0000256" key="1">
    <source>
        <dbReference type="ARBA" id="ARBA00023015"/>
    </source>
</evidence>
<feature type="domain" description="HTH rpiR-type" evidence="4">
    <location>
        <begin position="1"/>
        <end position="70"/>
    </location>
</feature>
<dbReference type="Gene3D" id="1.10.10.10">
    <property type="entry name" value="Winged helix-like DNA-binding domain superfamily/Winged helix DNA-binding domain"/>
    <property type="match status" value="1"/>
</dbReference>
<dbReference type="AlphaFoldDB" id="A0A0R1ZJ15"/>
<dbReference type="InterPro" id="IPR000281">
    <property type="entry name" value="HTH_RpiR"/>
</dbReference>
<evidence type="ECO:0000256" key="2">
    <source>
        <dbReference type="ARBA" id="ARBA00023125"/>
    </source>
</evidence>
<dbReference type="SUPFAM" id="SSF46689">
    <property type="entry name" value="Homeodomain-like"/>
    <property type="match status" value="1"/>
</dbReference>
<dbReference type="InterPro" id="IPR001347">
    <property type="entry name" value="SIS_dom"/>
</dbReference>
<dbReference type="Pfam" id="PF01380">
    <property type="entry name" value="SIS"/>
    <property type="match status" value="1"/>
</dbReference>
<dbReference type="PANTHER" id="PTHR30514:SF1">
    <property type="entry name" value="HTH-TYPE TRANSCRIPTIONAL REGULATOR HEXR-RELATED"/>
    <property type="match status" value="1"/>
</dbReference>
<keyword evidence="2" id="KW-0238">DNA-binding</keyword>
<evidence type="ECO:0000313" key="7">
    <source>
        <dbReference type="Proteomes" id="UP000051679"/>
    </source>
</evidence>
<evidence type="ECO:0000256" key="3">
    <source>
        <dbReference type="ARBA" id="ARBA00023163"/>
    </source>
</evidence>
<gene>
    <name evidence="6" type="ORF">FC18_GL002262</name>
</gene>
<proteinExistence type="predicted"/>
<name>A0A0R1ZJ15_9LACO</name>
<dbReference type="GO" id="GO:1901135">
    <property type="term" value="P:carbohydrate derivative metabolic process"/>
    <property type="evidence" value="ECO:0007669"/>
    <property type="project" value="InterPro"/>
</dbReference>
<keyword evidence="7" id="KW-1185">Reference proteome</keyword>
<dbReference type="Gene3D" id="3.40.50.10490">
    <property type="entry name" value="Glucose-6-phosphate isomerase like protein, domain 1"/>
    <property type="match status" value="1"/>
</dbReference>
<dbReference type="InterPro" id="IPR046348">
    <property type="entry name" value="SIS_dom_sf"/>
</dbReference>
<dbReference type="GO" id="GO:0003700">
    <property type="term" value="F:DNA-binding transcription factor activity"/>
    <property type="evidence" value="ECO:0007669"/>
    <property type="project" value="InterPro"/>
</dbReference>
<dbReference type="PATRIC" id="fig|1291052.5.peg.2330"/>
<dbReference type="InterPro" id="IPR009057">
    <property type="entry name" value="Homeodomain-like_sf"/>
</dbReference>
<keyword evidence="1" id="KW-0805">Transcription regulation</keyword>
<organism evidence="6 7">
    <name type="scientific">Lacticaseibacillus sharpeae JCM 1186 = DSM 20505</name>
    <dbReference type="NCBI Taxonomy" id="1291052"/>
    <lineage>
        <taxon>Bacteria</taxon>
        <taxon>Bacillati</taxon>
        <taxon>Bacillota</taxon>
        <taxon>Bacilli</taxon>
        <taxon>Lactobacillales</taxon>
        <taxon>Lactobacillaceae</taxon>
        <taxon>Lacticaseibacillus</taxon>
    </lineage>
</organism>
<dbReference type="EMBL" id="AYYO01000044">
    <property type="protein sequence ID" value="KRM54845.1"/>
    <property type="molecule type" value="Genomic_DNA"/>
</dbReference>
<keyword evidence="3" id="KW-0804">Transcription</keyword>
<sequence length="283" mass="31071">MGAANDLAVAERRVAEYIVENPEVVLTMNVQELAAAADTSAATVSRVVRRLNFPGYNELKLQLATDISNGADADNVDDAIRPNEELHSLKTKLLANAERSLRETVDQVHEGDLAAILPLLHGARQLLLFGVGASYLVAQNIAQKWSRLGYACTVSDDLNVFLPPAMATDPKDAVVWLVSNSGESPEAVLAAKLAQKAGLRVIATTRIGQNSLVKYADYTLQTSQPREGQHRFAATQSLHAQFMLIDIVYYYFVSRYYDESARSVNVSREAVAEYKRSLKNGFK</sequence>
<dbReference type="GO" id="GO:0003677">
    <property type="term" value="F:DNA binding"/>
    <property type="evidence" value="ECO:0007669"/>
    <property type="project" value="UniProtKB-KW"/>
</dbReference>
<dbReference type="InterPro" id="IPR036388">
    <property type="entry name" value="WH-like_DNA-bd_sf"/>
</dbReference>
<reference evidence="6 7" key="1">
    <citation type="journal article" date="2015" name="Genome Announc.">
        <title>Expanding the biotechnology potential of lactobacilli through comparative genomics of 213 strains and associated genera.</title>
        <authorList>
            <person name="Sun Z."/>
            <person name="Harris H.M."/>
            <person name="McCann A."/>
            <person name="Guo C."/>
            <person name="Argimon S."/>
            <person name="Zhang W."/>
            <person name="Yang X."/>
            <person name="Jeffery I.B."/>
            <person name="Cooney J.C."/>
            <person name="Kagawa T.F."/>
            <person name="Liu W."/>
            <person name="Song Y."/>
            <person name="Salvetti E."/>
            <person name="Wrobel A."/>
            <person name="Rasinkangas P."/>
            <person name="Parkhill J."/>
            <person name="Rea M.C."/>
            <person name="O'Sullivan O."/>
            <person name="Ritari J."/>
            <person name="Douillard F.P."/>
            <person name="Paul Ross R."/>
            <person name="Yang R."/>
            <person name="Briner A.E."/>
            <person name="Felis G.E."/>
            <person name="de Vos W.M."/>
            <person name="Barrangou R."/>
            <person name="Klaenhammer T.R."/>
            <person name="Caufield P.W."/>
            <person name="Cui Y."/>
            <person name="Zhang H."/>
            <person name="O'Toole P.W."/>
        </authorList>
    </citation>
    <scope>NUCLEOTIDE SEQUENCE [LARGE SCALE GENOMIC DNA]</scope>
    <source>
        <strain evidence="6 7">DSM 20505</strain>
    </source>
</reference>
<dbReference type="PROSITE" id="PS51071">
    <property type="entry name" value="HTH_RPIR"/>
    <property type="match status" value="1"/>
</dbReference>
<dbReference type="InterPro" id="IPR047640">
    <property type="entry name" value="RpiR-like"/>
</dbReference>
<dbReference type="STRING" id="1291052.FC18_GL002262"/>